<keyword evidence="2" id="KW-1185">Reference proteome</keyword>
<evidence type="ECO:0000313" key="1">
    <source>
        <dbReference type="EMBL" id="EPS65519.1"/>
    </source>
</evidence>
<dbReference type="AlphaFoldDB" id="S8CF25"/>
<feature type="non-terminal residue" evidence="1">
    <location>
        <position position="1"/>
    </location>
</feature>
<organism evidence="1 2">
    <name type="scientific">Genlisea aurea</name>
    <dbReference type="NCBI Taxonomy" id="192259"/>
    <lineage>
        <taxon>Eukaryota</taxon>
        <taxon>Viridiplantae</taxon>
        <taxon>Streptophyta</taxon>
        <taxon>Embryophyta</taxon>
        <taxon>Tracheophyta</taxon>
        <taxon>Spermatophyta</taxon>
        <taxon>Magnoliopsida</taxon>
        <taxon>eudicotyledons</taxon>
        <taxon>Gunneridae</taxon>
        <taxon>Pentapetalae</taxon>
        <taxon>asterids</taxon>
        <taxon>lamiids</taxon>
        <taxon>Lamiales</taxon>
        <taxon>Lentibulariaceae</taxon>
        <taxon>Genlisea</taxon>
    </lineage>
</organism>
<name>S8CF25_9LAMI</name>
<dbReference type="EMBL" id="AUSU01004180">
    <property type="protein sequence ID" value="EPS65519.1"/>
    <property type="molecule type" value="Genomic_DNA"/>
</dbReference>
<evidence type="ECO:0000313" key="2">
    <source>
        <dbReference type="Proteomes" id="UP000015453"/>
    </source>
</evidence>
<comment type="caution">
    <text evidence="1">The sequence shown here is derived from an EMBL/GenBank/DDBJ whole genome shotgun (WGS) entry which is preliminary data.</text>
</comment>
<gene>
    <name evidence="1" type="ORF">M569_09257</name>
</gene>
<sequence>DMNIGRSGNFMGTVVNHSYPHSSSGYGYQNIASGSAMPPPFPSTIFTSGGPIPYMVDSRGAPVIPQIISPAAAAALPSGFSQTPPFFINMG</sequence>
<feature type="non-terminal residue" evidence="1">
    <location>
        <position position="91"/>
    </location>
</feature>
<reference evidence="1 2" key="1">
    <citation type="journal article" date="2013" name="BMC Genomics">
        <title>The miniature genome of a carnivorous plant Genlisea aurea contains a low number of genes and short non-coding sequences.</title>
        <authorList>
            <person name="Leushkin E.V."/>
            <person name="Sutormin R.A."/>
            <person name="Nabieva E.R."/>
            <person name="Penin A.A."/>
            <person name="Kondrashov A.S."/>
            <person name="Logacheva M.D."/>
        </authorList>
    </citation>
    <scope>NUCLEOTIDE SEQUENCE [LARGE SCALE GENOMIC DNA]</scope>
</reference>
<dbReference type="PANTHER" id="PTHR47292">
    <property type="entry name" value="TRANSCRIPTION ELONGATION FACTOR (TFIIS) FAMILY PROTEIN-RELATED"/>
    <property type="match status" value="1"/>
</dbReference>
<protein>
    <submittedName>
        <fullName evidence="1">Uncharacterized protein</fullName>
    </submittedName>
</protein>
<dbReference type="PANTHER" id="PTHR47292:SF1">
    <property type="entry name" value="TRANSCRIPTION ELONGATION FACTOR (TFIIS) FAMILY PROTEIN"/>
    <property type="match status" value="1"/>
</dbReference>
<dbReference type="Proteomes" id="UP000015453">
    <property type="component" value="Unassembled WGS sequence"/>
</dbReference>
<proteinExistence type="predicted"/>
<accession>S8CF25</accession>